<gene>
    <name evidence="12" type="primary">hisD</name>
    <name evidence="19" type="ORF">LV89_02315</name>
</gene>
<evidence type="ECO:0000256" key="2">
    <source>
        <dbReference type="ARBA" id="ARBA00004940"/>
    </source>
</evidence>
<evidence type="ECO:0000313" key="20">
    <source>
        <dbReference type="Proteomes" id="UP000245489"/>
    </source>
</evidence>
<sequence length="440" mass="47724">MSCRFFSQFAIFATYRFKNMKIIKYPNQSEYKAILSRPTQDISVIEERVAPILKRVKEEGDIAIRDFALKFDNVALDNFTVNISEIQNAESLLTEDLKTAIKQAYANIYKFHEAQKSVPEKIETIAGVTCWRKSVGIDKVGLYIPGGTAPLFSTVLMLGIPAQIAGCREVVLCTPSNHPAIYFAASLCGISKVFRIGGSQAIAAMAYGTETIPQVYKIFGPGNQYVTAAKMLVNKEGIAIDMPAGPSEVAVYADETAKPAFVAADLLSQAEHGIDSQVLLVSTSETVVEAVNQELSSQLAVLPRAEFAAKALENSQALVVENQEIALEILNQYAAEHLIMSIENAEEVSEKIYNAGSIFLGNYTPESAGDYASGTNHTLPTNGYARAYSGVSLDSFTKKITVQNITQAGIQNLGKTIIEMATAESLEAHANAVRVRLANN</sequence>
<organism evidence="19 20">
    <name type="scientific">Arcicella aurantiaca</name>
    <dbReference type="NCBI Taxonomy" id="591202"/>
    <lineage>
        <taxon>Bacteria</taxon>
        <taxon>Pseudomonadati</taxon>
        <taxon>Bacteroidota</taxon>
        <taxon>Cytophagia</taxon>
        <taxon>Cytophagales</taxon>
        <taxon>Flectobacillaceae</taxon>
        <taxon>Arcicella</taxon>
    </lineage>
</organism>
<dbReference type="PRINTS" id="PR00083">
    <property type="entry name" value="HOLDHDRGNASE"/>
</dbReference>
<evidence type="ECO:0000256" key="16">
    <source>
        <dbReference type="PIRSR" id="PIRSR000099-3"/>
    </source>
</evidence>
<feature type="binding site" evidence="12 17">
    <location>
        <position position="370"/>
    </location>
    <ligand>
        <name>Zn(2+)</name>
        <dbReference type="ChEBI" id="CHEBI:29105"/>
    </ligand>
</feature>
<feature type="binding site" evidence="12 16">
    <location>
        <position position="424"/>
    </location>
    <ligand>
        <name>substrate</name>
    </ligand>
</feature>
<comment type="catalytic activity">
    <reaction evidence="11 12">
        <text>L-histidinol + 2 NAD(+) + H2O = L-histidine + 2 NADH + 3 H(+)</text>
        <dbReference type="Rhea" id="RHEA:20641"/>
        <dbReference type="ChEBI" id="CHEBI:15377"/>
        <dbReference type="ChEBI" id="CHEBI:15378"/>
        <dbReference type="ChEBI" id="CHEBI:57540"/>
        <dbReference type="ChEBI" id="CHEBI:57595"/>
        <dbReference type="ChEBI" id="CHEBI:57699"/>
        <dbReference type="ChEBI" id="CHEBI:57945"/>
        <dbReference type="EC" id="1.1.1.23"/>
    </reaction>
</comment>
<evidence type="ECO:0000256" key="6">
    <source>
        <dbReference type="ARBA" id="ARBA00022723"/>
    </source>
</evidence>
<feature type="active site" description="Proton acceptor" evidence="12 14">
    <location>
        <position position="337"/>
    </location>
</feature>
<proteinExistence type="inferred from homology"/>
<evidence type="ECO:0000256" key="12">
    <source>
        <dbReference type="HAMAP-Rule" id="MF_01024"/>
    </source>
</evidence>
<dbReference type="EC" id="1.1.1.23" evidence="4 12"/>
<comment type="similarity">
    <text evidence="3 12 13 18">Belongs to the histidinol dehydrogenase family.</text>
</comment>
<dbReference type="GO" id="GO:0051287">
    <property type="term" value="F:NAD binding"/>
    <property type="evidence" value="ECO:0007669"/>
    <property type="project" value="InterPro"/>
</dbReference>
<comment type="function">
    <text evidence="1 12">Catalyzes the sequential NAD-dependent oxidations of L-histidinol to L-histidinaldehyde and then to L-histidine.</text>
</comment>
<evidence type="ECO:0000256" key="1">
    <source>
        <dbReference type="ARBA" id="ARBA00003850"/>
    </source>
</evidence>
<feature type="binding site" evidence="12 16">
    <location>
        <position position="272"/>
    </location>
    <ligand>
        <name>substrate</name>
    </ligand>
</feature>
<dbReference type="FunFam" id="1.20.5.1300:FF:000002">
    <property type="entry name" value="Histidinol dehydrogenase, chloroplastic"/>
    <property type="match status" value="1"/>
</dbReference>
<dbReference type="CDD" id="cd06572">
    <property type="entry name" value="Histidinol_dh"/>
    <property type="match status" value="1"/>
</dbReference>
<dbReference type="PROSITE" id="PS00611">
    <property type="entry name" value="HISOL_DEHYDROGENASE"/>
    <property type="match status" value="1"/>
</dbReference>
<keyword evidence="9 12" id="KW-0520">NAD</keyword>
<dbReference type="Gene3D" id="1.20.5.1300">
    <property type="match status" value="1"/>
</dbReference>
<keyword evidence="8 12" id="KW-0560">Oxidoreductase</keyword>
<feature type="binding site" evidence="12 15">
    <location>
        <position position="223"/>
    </location>
    <ligand>
        <name>NAD(+)</name>
        <dbReference type="ChEBI" id="CHEBI:57540"/>
    </ligand>
</feature>
<keyword evidence="7 12" id="KW-0862">Zinc</keyword>
<keyword evidence="5 12" id="KW-0028">Amino-acid biosynthesis</keyword>
<accession>A0A316ETH1</accession>
<evidence type="ECO:0000256" key="13">
    <source>
        <dbReference type="PIRNR" id="PIRNR000099"/>
    </source>
</evidence>
<feature type="binding site" evidence="12 16">
    <location>
        <position position="269"/>
    </location>
    <ligand>
        <name>substrate</name>
    </ligand>
</feature>
<evidence type="ECO:0000256" key="9">
    <source>
        <dbReference type="ARBA" id="ARBA00023027"/>
    </source>
</evidence>
<dbReference type="AlphaFoldDB" id="A0A316ETH1"/>
<evidence type="ECO:0000256" key="8">
    <source>
        <dbReference type="ARBA" id="ARBA00023002"/>
    </source>
</evidence>
<feature type="binding site" evidence="12 16">
    <location>
        <position position="370"/>
    </location>
    <ligand>
        <name>substrate</name>
    </ligand>
</feature>
<dbReference type="GO" id="GO:0005829">
    <property type="term" value="C:cytosol"/>
    <property type="evidence" value="ECO:0007669"/>
    <property type="project" value="TreeGrafter"/>
</dbReference>
<dbReference type="InterPro" id="IPR022695">
    <property type="entry name" value="Histidinol_DH_monofunct"/>
</dbReference>
<evidence type="ECO:0000256" key="17">
    <source>
        <dbReference type="PIRSR" id="PIRSR000099-4"/>
    </source>
</evidence>
<evidence type="ECO:0000256" key="7">
    <source>
        <dbReference type="ARBA" id="ARBA00022833"/>
    </source>
</evidence>
<dbReference type="PANTHER" id="PTHR21256:SF2">
    <property type="entry name" value="HISTIDINE BIOSYNTHESIS TRIFUNCTIONAL PROTEIN"/>
    <property type="match status" value="1"/>
</dbReference>
<evidence type="ECO:0000256" key="15">
    <source>
        <dbReference type="PIRSR" id="PIRSR000099-2"/>
    </source>
</evidence>
<keyword evidence="20" id="KW-1185">Reference proteome</keyword>
<dbReference type="InterPro" id="IPR012131">
    <property type="entry name" value="Hstdl_DH"/>
</dbReference>
<dbReference type="GO" id="GO:0004399">
    <property type="term" value="F:histidinol dehydrogenase activity"/>
    <property type="evidence" value="ECO:0007669"/>
    <property type="project" value="UniProtKB-UniRule"/>
</dbReference>
<keyword evidence="10 12" id="KW-0368">Histidine biosynthesis</keyword>
<dbReference type="InterPro" id="IPR001692">
    <property type="entry name" value="Histidinol_DH_CS"/>
</dbReference>
<feature type="binding site" evidence="12 15">
    <location>
        <position position="143"/>
    </location>
    <ligand>
        <name>NAD(+)</name>
        <dbReference type="ChEBI" id="CHEBI:57540"/>
    </ligand>
</feature>
<feature type="binding site" evidence="12 16">
    <location>
        <position position="337"/>
    </location>
    <ligand>
        <name>substrate</name>
    </ligand>
</feature>
<dbReference type="Proteomes" id="UP000245489">
    <property type="component" value="Unassembled WGS sequence"/>
</dbReference>
<evidence type="ECO:0000256" key="5">
    <source>
        <dbReference type="ARBA" id="ARBA00022605"/>
    </source>
</evidence>
<dbReference type="NCBIfam" id="TIGR00069">
    <property type="entry name" value="hisD"/>
    <property type="match status" value="1"/>
</dbReference>
<dbReference type="PIRSF" id="PIRSF000099">
    <property type="entry name" value="Histidinol_dh"/>
    <property type="match status" value="1"/>
</dbReference>
<dbReference type="GO" id="GO:0000105">
    <property type="term" value="P:L-histidine biosynthetic process"/>
    <property type="evidence" value="ECO:0007669"/>
    <property type="project" value="UniProtKB-UniRule"/>
</dbReference>
<dbReference type="InterPro" id="IPR016161">
    <property type="entry name" value="Ald_DH/histidinol_DH"/>
</dbReference>
<evidence type="ECO:0000313" key="19">
    <source>
        <dbReference type="EMBL" id="PWK26470.1"/>
    </source>
</evidence>
<dbReference type="UniPathway" id="UPA00031">
    <property type="reaction ID" value="UER00014"/>
</dbReference>
<dbReference type="SUPFAM" id="SSF53720">
    <property type="entry name" value="ALDH-like"/>
    <property type="match status" value="1"/>
</dbReference>
<evidence type="ECO:0000256" key="18">
    <source>
        <dbReference type="RuleBase" id="RU004175"/>
    </source>
</evidence>
<comment type="pathway">
    <text evidence="2 12">Amino-acid biosynthesis; L-histidine biosynthesis; L-histidine from 5-phospho-alpha-D-ribose 1-diphosphate: step 9/9.</text>
</comment>
<dbReference type="EMBL" id="QGGO01000011">
    <property type="protein sequence ID" value="PWK26470.1"/>
    <property type="molecule type" value="Genomic_DNA"/>
</dbReference>
<dbReference type="GO" id="GO:0008270">
    <property type="term" value="F:zinc ion binding"/>
    <property type="evidence" value="ECO:0007669"/>
    <property type="project" value="UniProtKB-UniRule"/>
</dbReference>
<protein>
    <recommendedName>
        <fullName evidence="4 12">Histidinol dehydrogenase</fullName>
        <shortName evidence="12">HDH</shortName>
        <ecNumber evidence="4 12">1.1.1.23</ecNumber>
    </recommendedName>
</protein>
<dbReference type="FunFam" id="3.40.50.1980:FF:000002">
    <property type="entry name" value="Histidinol dehydrogenase, chloroplastic"/>
    <property type="match status" value="1"/>
</dbReference>
<feature type="binding site" evidence="12 17">
    <location>
        <position position="269"/>
    </location>
    <ligand>
        <name>Zn(2+)</name>
        <dbReference type="ChEBI" id="CHEBI:29105"/>
    </ligand>
</feature>
<dbReference type="PANTHER" id="PTHR21256">
    <property type="entry name" value="HISTIDINOL DEHYDROGENASE HDH"/>
    <property type="match status" value="1"/>
</dbReference>
<evidence type="ECO:0000256" key="10">
    <source>
        <dbReference type="ARBA" id="ARBA00023102"/>
    </source>
</evidence>
<dbReference type="FunFam" id="3.40.50.1980:FF:000001">
    <property type="entry name" value="Histidinol dehydrogenase"/>
    <property type="match status" value="1"/>
</dbReference>
<feature type="binding site" evidence="12 17">
    <location>
        <position position="272"/>
    </location>
    <ligand>
        <name>Zn(2+)</name>
        <dbReference type="ChEBI" id="CHEBI:29105"/>
    </ligand>
</feature>
<feature type="binding site" evidence="12 15">
    <location>
        <position position="200"/>
    </location>
    <ligand>
        <name>NAD(+)</name>
        <dbReference type="ChEBI" id="CHEBI:57540"/>
    </ligand>
</feature>
<evidence type="ECO:0000256" key="3">
    <source>
        <dbReference type="ARBA" id="ARBA00010178"/>
    </source>
</evidence>
<comment type="cofactor">
    <cofactor evidence="12 17">
        <name>Zn(2+)</name>
        <dbReference type="ChEBI" id="CHEBI:29105"/>
    </cofactor>
    <text evidence="12 17">Binds 1 zinc ion per subunit.</text>
</comment>
<evidence type="ECO:0000256" key="4">
    <source>
        <dbReference type="ARBA" id="ARBA00012965"/>
    </source>
</evidence>
<comment type="caution">
    <text evidence="19">The sequence shown here is derived from an EMBL/GenBank/DDBJ whole genome shotgun (WGS) entry which is preliminary data.</text>
</comment>
<feature type="binding site" evidence="12 17">
    <location>
        <position position="429"/>
    </location>
    <ligand>
        <name>Zn(2+)</name>
        <dbReference type="ChEBI" id="CHEBI:29105"/>
    </ligand>
</feature>
<keyword evidence="6 12" id="KW-0479">Metal-binding</keyword>
<dbReference type="Gene3D" id="3.40.50.1980">
    <property type="entry name" value="Nitrogenase molybdenum iron protein domain"/>
    <property type="match status" value="2"/>
</dbReference>
<feature type="binding site" evidence="12 16">
    <location>
        <position position="247"/>
    </location>
    <ligand>
        <name>substrate</name>
    </ligand>
</feature>
<feature type="binding site" evidence="12 16">
    <location>
        <position position="429"/>
    </location>
    <ligand>
        <name>substrate</name>
    </ligand>
</feature>
<evidence type="ECO:0000256" key="11">
    <source>
        <dbReference type="ARBA" id="ARBA00049489"/>
    </source>
</evidence>
<dbReference type="HAMAP" id="MF_01024">
    <property type="entry name" value="HisD"/>
    <property type="match status" value="1"/>
</dbReference>
<name>A0A316ETH1_9BACT</name>
<reference evidence="19 20" key="1">
    <citation type="submission" date="2018-05" db="EMBL/GenBank/DDBJ databases">
        <title>Genomic Encyclopedia of Archaeal and Bacterial Type Strains, Phase II (KMG-II): from individual species to whole genera.</title>
        <authorList>
            <person name="Goeker M."/>
        </authorList>
    </citation>
    <scope>NUCLEOTIDE SEQUENCE [LARGE SCALE GENOMIC DNA]</scope>
    <source>
        <strain evidence="19 20">DSM 22214</strain>
    </source>
</reference>
<dbReference type="Pfam" id="PF00815">
    <property type="entry name" value="Histidinol_dh"/>
    <property type="match status" value="1"/>
</dbReference>
<evidence type="ECO:0000256" key="14">
    <source>
        <dbReference type="PIRSR" id="PIRSR000099-1"/>
    </source>
</evidence>
<feature type="active site" description="Proton acceptor" evidence="12 14">
    <location>
        <position position="336"/>
    </location>
</feature>